<dbReference type="Pfam" id="PF19648">
    <property type="entry name" value="DUF6151"/>
    <property type="match status" value="1"/>
</dbReference>
<evidence type="ECO:0000313" key="1">
    <source>
        <dbReference type="EMBL" id="NRF65532.1"/>
    </source>
</evidence>
<dbReference type="EMBL" id="JABRWJ010000001">
    <property type="protein sequence ID" value="NRF65532.1"/>
    <property type="molecule type" value="Genomic_DNA"/>
</dbReference>
<protein>
    <recommendedName>
        <fullName evidence="3">CENP-V/GFA domain-containing protein</fullName>
    </recommendedName>
</protein>
<accession>A0ABX2EB28</accession>
<dbReference type="InterPro" id="IPR046149">
    <property type="entry name" value="DUF6151"/>
</dbReference>
<keyword evidence="2" id="KW-1185">Reference proteome</keyword>
<dbReference type="Proteomes" id="UP000737171">
    <property type="component" value="Unassembled WGS sequence"/>
</dbReference>
<comment type="caution">
    <text evidence="1">The sequence shown here is derived from an EMBL/GenBank/DDBJ whole genome shotgun (WGS) entry which is preliminary data.</text>
</comment>
<organism evidence="1 2">
    <name type="scientific">Pseudaquabacterium terrae</name>
    <dbReference type="NCBI Taxonomy" id="2732868"/>
    <lineage>
        <taxon>Bacteria</taxon>
        <taxon>Pseudomonadati</taxon>
        <taxon>Pseudomonadota</taxon>
        <taxon>Betaproteobacteria</taxon>
        <taxon>Burkholderiales</taxon>
        <taxon>Sphaerotilaceae</taxon>
        <taxon>Pseudaquabacterium</taxon>
    </lineage>
</organism>
<proteinExistence type="predicted"/>
<sequence length="209" mass="22636">MTPDSVALRCRCGAVRGRVDTSLAARRRAGLHVICYCDDCRAYLRAIERDDLLDRFGGSALWQTAPARVVIDAGRERIACLRLSDKGMLRWHSSCCRTPIGNTLAGAGWPFVGMLRACLDIDAGQADAAFGPATHVNGRRALGDVSAFAEPTASLRTIARTAAFLLRSRLAGRQSPTPFFDAAGRPVVTPRVLSTAERDALRARDRVRA</sequence>
<gene>
    <name evidence="1" type="ORF">HLB44_00910</name>
</gene>
<evidence type="ECO:0000313" key="2">
    <source>
        <dbReference type="Proteomes" id="UP000737171"/>
    </source>
</evidence>
<dbReference type="RefSeq" id="WP_173119661.1">
    <property type="nucleotide sequence ID" value="NZ_JABRWJ010000001.1"/>
</dbReference>
<reference evidence="1 2" key="1">
    <citation type="submission" date="2020-05" db="EMBL/GenBank/DDBJ databases">
        <title>Aquincola sp. isolate from soil.</title>
        <authorList>
            <person name="Han J."/>
            <person name="Kim D.-U."/>
        </authorList>
    </citation>
    <scope>NUCLEOTIDE SEQUENCE [LARGE SCALE GENOMIC DNA]</scope>
    <source>
        <strain evidence="1 2">S2</strain>
    </source>
</reference>
<dbReference type="Gene3D" id="3.90.1590.10">
    <property type="entry name" value="glutathione-dependent formaldehyde- activating enzyme (gfa)"/>
    <property type="match status" value="1"/>
</dbReference>
<evidence type="ECO:0008006" key="3">
    <source>
        <dbReference type="Google" id="ProtNLM"/>
    </source>
</evidence>
<name>A0ABX2EB28_9BURK</name>